<dbReference type="PROSITE" id="PS00194">
    <property type="entry name" value="THIOREDOXIN_1"/>
    <property type="match status" value="1"/>
</dbReference>
<evidence type="ECO:0000313" key="9">
    <source>
        <dbReference type="Proteomes" id="UP001500390"/>
    </source>
</evidence>
<comment type="subcellular location">
    <subcellularLocation>
        <location evidence="1">Cell envelope</location>
    </subcellularLocation>
</comment>
<name>A0ABP8K432_9MICO</name>
<sequence>MKTRPSASGPPPSRRTCLRSGVAALAAAAVALGASACSSEANSVAAQAKAGDQKGFVSGDGTVETIAATERGEPVELEGDLLGGGRWASESARGQVVVLNVWGSWCAPCVAEAPHLQEVWAGLEKEGAPVLFMGIDFREDPARGLAFVTKMGVTYPSLSDESGTLILDLQGKAPTVPTTLVLDREGRIASRVNGPVDPTTLRGLVDDAVAE</sequence>
<keyword evidence="2" id="KW-0201">Cytochrome c-type biogenesis</keyword>
<dbReference type="PROSITE" id="PS51318">
    <property type="entry name" value="TAT"/>
    <property type="match status" value="1"/>
</dbReference>
<dbReference type="Gene3D" id="3.40.30.10">
    <property type="entry name" value="Glutaredoxin"/>
    <property type="match status" value="1"/>
</dbReference>
<reference evidence="9" key="1">
    <citation type="journal article" date="2019" name="Int. J. Syst. Evol. Microbiol.">
        <title>The Global Catalogue of Microorganisms (GCM) 10K type strain sequencing project: providing services to taxonomists for standard genome sequencing and annotation.</title>
        <authorList>
            <consortium name="The Broad Institute Genomics Platform"/>
            <consortium name="The Broad Institute Genome Sequencing Center for Infectious Disease"/>
            <person name="Wu L."/>
            <person name="Ma J."/>
        </authorList>
    </citation>
    <scope>NUCLEOTIDE SEQUENCE [LARGE SCALE GENOMIC DNA]</scope>
    <source>
        <strain evidence="9">JCM 17738</strain>
    </source>
</reference>
<evidence type="ECO:0000256" key="5">
    <source>
        <dbReference type="ARBA" id="ARBA00023284"/>
    </source>
</evidence>
<proteinExistence type="predicted"/>
<dbReference type="Proteomes" id="UP001500390">
    <property type="component" value="Unassembled WGS sequence"/>
</dbReference>
<feature type="domain" description="Thioredoxin" evidence="7">
    <location>
        <begin position="44"/>
        <end position="210"/>
    </location>
</feature>
<dbReference type="InterPro" id="IPR000866">
    <property type="entry name" value="AhpC/TSA"/>
</dbReference>
<dbReference type="InterPro" id="IPR013766">
    <property type="entry name" value="Thioredoxin_domain"/>
</dbReference>
<keyword evidence="3" id="KW-0735">Signal-anchor</keyword>
<keyword evidence="6" id="KW-0732">Signal</keyword>
<evidence type="ECO:0000313" key="8">
    <source>
        <dbReference type="EMBL" id="GAA4400228.1"/>
    </source>
</evidence>
<dbReference type="EMBL" id="BAABFX010000038">
    <property type="protein sequence ID" value="GAA4400228.1"/>
    <property type="molecule type" value="Genomic_DNA"/>
</dbReference>
<organism evidence="8 9">
    <name type="scientific">Ornithinibacter aureus</name>
    <dbReference type="NCBI Taxonomy" id="622664"/>
    <lineage>
        <taxon>Bacteria</taxon>
        <taxon>Bacillati</taxon>
        <taxon>Actinomycetota</taxon>
        <taxon>Actinomycetes</taxon>
        <taxon>Micrococcales</taxon>
        <taxon>Intrasporangiaceae</taxon>
        <taxon>Ornithinibacter</taxon>
    </lineage>
</organism>
<protein>
    <submittedName>
        <fullName evidence="8">TlpA disulfide reductase family protein</fullName>
    </submittedName>
</protein>
<dbReference type="SUPFAM" id="SSF52833">
    <property type="entry name" value="Thioredoxin-like"/>
    <property type="match status" value="1"/>
</dbReference>
<dbReference type="InterPro" id="IPR017937">
    <property type="entry name" value="Thioredoxin_CS"/>
</dbReference>
<dbReference type="InterPro" id="IPR036249">
    <property type="entry name" value="Thioredoxin-like_sf"/>
</dbReference>
<gene>
    <name evidence="8" type="ORF">GCM10023153_27520</name>
</gene>
<accession>A0ABP8K432</accession>
<dbReference type="CDD" id="cd02966">
    <property type="entry name" value="TlpA_like_family"/>
    <property type="match status" value="1"/>
</dbReference>
<evidence type="ECO:0000256" key="4">
    <source>
        <dbReference type="ARBA" id="ARBA00023157"/>
    </source>
</evidence>
<keyword evidence="4" id="KW-1015">Disulfide bond</keyword>
<feature type="chain" id="PRO_5045943034" evidence="6">
    <location>
        <begin position="37"/>
        <end position="211"/>
    </location>
</feature>
<evidence type="ECO:0000256" key="6">
    <source>
        <dbReference type="SAM" id="SignalP"/>
    </source>
</evidence>
<feature type="signal peptide" evidence="6">
    <location>
        <begin position="1"/>
        <end position="36"/>
    </location>
</feature>
<dbReference type="RefSeq" id="WP_159902853.1">
    <property type="nucleotide sequence ID" value="NZ_BAABFX010000038.1"/>
</dbReference>
<evidence type="ECO:0000259" key="7">
    <source>
        <dbReference type="PROSITE" id="PS51352"/>
    </source>
</evidence>
<keyword evidence="5" id="KW-0676">Redox-active center</keyword>
<dbReference type="InterPro" id="IPR006311">
    <property type="entry name" value="TAT_signal"/>
</dbReference>
<evidence type="ECO:0000256" key="3">
    <source>
        <dbReference type="ARBA" id="ARBA00022968"/>
    </source>
</evidence>
<keyword evidence="9" id="KW-1185">Reference proteome</keyword>
<dbReference type="Pfam" id="PF00578">
    <property type="entry name" value="AhpC-TSA"/>
    <property type="match status" value="1"/>
</dbReference>
<dbReference type="PROSITE" id="PS51352">
    <property type="entry name" value="THIOREDOXIN_2"/>
    <property type="match status" value="1"/>
</dbReference>
<keyword evidence="3" id="KW-0812">Transmembrane</keyword>
<dbReference type="PANTHER" id="PTHR42852">
    <property type="entry name" value="THIOL:DISULFIDE INTERCHANGE PROTEIN DSBE"/>
    <property type="match status" value="1"/>
</dbReference>
<dbReference type="InterPro" id="IPR050553">
    <property type="entry name" value="Thioredoxin_ResA/DsbE_sf"/>
</dbReference>
<evidence type="ECO:0000256" key="2">
    <source>
        <dbReference type="ARBA" id="ARBA00022748"/>
    </source>
</evidence>
<evidence type="ECO:0000256" key="1">
    <source>
        <dbReference type="ARBA" id="ARBA00004196"/>
    </source>
</evidence>
<dbReference type="PANTHER" id="PTHR42852:SF6">
    <property type="entry name" value="THIOL:DISULFIDE INTERCHANGE PROTEIN DSBE"/>
    <property type="match status" value="1"/>
</dbReference>
<comment type="caution">
    <text evidence="8">The sequence shown here is derived from an EMBL/GenBank/DDBJ whole genome shotgun (WGS) entry which is preliminary data.</text>
</comment>